<accession>A0A6M7TVJ4</accession>
<dbReference type="GO" id="GO:0004066">
    <property type="term" value="F:asparagine synthase (glutamine-hydrolyzing) activity"/>
    <property type="evidence" value="ECO:0007669"/>
    <property type="project" value="UniProtKB-EC"/>
</dbReference>
<keyword evidence="4" id="KW-0547">Nucleotide-binding</keyword>
<dbReference type="InterPro" id="IPR017932">
    <property type="entry name" value="GATase_2_dom"/>
</dbReference>
<evidence type="ECO:0000313" key="8">
    <source>
        <dbReference type="EMBL" id="OBQ64799.1"/>
    </source>
</evidence>
<dbReference type="PIRSF" id="PIRSF001589">
    <property type="entry name" value="Asn_synthetase_glu-h"/>
    <property type="match status" value="1"/>
</dbReference>
<dbReference type="AlphaFoldDB" id="A0A6M7TVJ4"/>
<dbReference type="EC" id="6.3.5.4" evidence="3"/>
<dbReference type="PANTHER" id="PTHR43284">
    <property type="entry name" value="ASPARAGINE SYNTHETASE (GLUTAMINE-HYDROLYZING)"/>
    <property type="match status" value="1"/>
</dbReference>
<dbReference type="InterPro" id="IPR014729">
    <property type="entry name" value="Rossmann-like_a/b/a_fold"/>
</dbReference>
<dbReference type="RefSeq" id="WP_056569424.1">
    <property type="nucleotide sequence ID" value="NZ_CP033334.1"/>
</dbReference>
<comment type="caution">
    <text evidence="8">The sequence shown here is derived from an EMBL/GenBank/DDBJ whole genome shotgun (WGS) entry which is preliminary data.</text>
</comment>
<dbReference type="Pfam" id="PF13537">
    <property type="entry name" value="GATase_7"/>
    <property type="match status" value="1"/>
</dbReference>
<dbReference type="CDD" id="cd01991">
    <property type="entry name" value="Asn_synthase_B_C"/>
    <property type="match status" value="1"/>
</dbReference>
<dbReference type="SUPFAM" id="SSF52402">
    <property type="entry name" value="Adenine nucleotide alpha hydrolases-like"/>
    <property type="match status" value="1"/>
</dbReference>
<comment type="pathway">
    <text evidence="1">Amino-acid biosynthesis; L-asparagine biosynthesis; L-asparagine from L-aspartate (L-Gln route): step 1/1.</text>
</comment>
<keyword evidence="6" id="KW-0315">Glutamine amidotransferase</keyword>
<keyword evidence="5" id="KW-0067">ATP-binding</keyword>
<dbReference type="Gene3D" id="3.60.20.10">
    <property type="entry name" value="Glutamine Phosphoribosylpyrophosphate, subunit 1, domain 1"/>
    <property type="match status" value="1"/>
</dbReference>
<evidence type="ECO:0000256" key="3">
    <source>
        <dbReference type="ARBA" id="ARBA00012737"/>
    </source>
</evidence>
<dbReference type="EMBL" id="LYTK01000012">
    <property type="protein sequence ID" value="OBQ64799.1"/>
    <property type="molecule type" value="Genomic_DNA"/>
</dbReference>
<name>A0A6M7TVJ4_RHILI</name>
<dbReference type="PROSITE" id="PS51278">
    <property type="entry name" value="GATASE_TYPE_2"/>
    <property type="match status" value="1"/>
</dbReference>
<evidence type="ECO:0000256" key="2">
    <source>
        <dbReference type="ARBA" id="ARBA00005752"/>
    </source>
</evidence>
<dbReference type="InterPro" id="IPR033738">
    <property type="entry name" value="AsnB_N"/>
</dbReference>
<dbReference type="Pfam" id="PF00733">
    <property type="entry name" value="Asn_synthase"/>
    <property type="match status" value="1"/>
</dbReference>
<dbReference type="InterPro" id="IPR051786">
    <property type="entry name" value="ASN_synthetase/amidase"/>
</dbReference>
<dbReference type="GO" id="GO:0005524">
    <property type="term" value="F:ATP binding"/>
    <property type="evidence" value="ECO:0007669"/>
    <property type="project" value="UniProtKB-KW"/>
</dbReference>
<dbReference type="InterPro" id="IPR029055">
    <property type="entry name" value="Ntn_hydrolases_N"/>
</dbReference>
<dbReference type="SUPFAM" id="SSF56235">
    <property type="entry name" value="N-terminal nucleophile aminohydrolases (Ntn hydrolases)"/>
    <property type="match status" value="1"/>
</dbReference>
<gene>
    <name evidence="8" type="ORF">A8145_11055</name>
</gene>
<organism evidence="8 9">
    <name type="scientific">Rhizobium loti</name>
    <name type="common">Mesorhizobium loti</name>
    <dbReference type="NCBI Taxonomy" id="381"/>
    <lineage>
        <taxon>Bacteria</taxon>
        <taxon>Pseudomonadati</taxon>
        <taxon>Pseudomonadota</taxon>
        <taxon>Alphaproteobacteria</taxon>
        <taxon>Hyphomicrobiales</taxon>
        <taxon>Phyllobacteriaceae</taxon>
        <taxon>Mesorhizobium</taxon>
    </lineage>
</organism>
<comment type="similarity">
    <text evidence="2">Belongs to the asparagine synthetase family.</text>
</comment>
<proteinExistence type="inferred from homology"/>
<dbReference type="InterPro" id="IPR001962">
    <property type="entry name" value="Asn_synthase"/>
</dbReference>
<dbReference type="Gene3D" id="3.40.50.620">
    <property type="entry name" value="HUPs"/>
    <property type="match status" value="2"/>
</dbReference>
<evidence type="ECO:0000256" key="7">
    <source>
        <dbReference type="ARBA" id="ARBA00048741"/>
    </source>
</evidence>
<dbReference type="InterPro" id="IPR006426">
    <property type="entry name" value="Asn_synth_AEB"/>
</dbReference>
<comment type="catalytic activity">
    <reaction evidence="7">
        <text>L-aspartate + L-glutamine + ATP + H2O = L-asparagine + L-glutamate + AMP + diphosphate + H(+)</text>
        <dbReference type="Rhea" id="RHEA:12228"/>
        <dbReference type="ChEBI" id="CHEBI:15377"/>
        <dbReference type="ChEBI" id="CHEBI:15378"/>
        <dbReference type="ChEBI" id="CHEBI:29985"/>
        <dbReference type="ChEBI" id="CHEBI:29991"/>
        <dbReference type="ChEBI" id="CHEBI:30616"/>
        <dbReference type="ChEBI" id="CHEBI:33019"/>
        <dbReference type="ChEBI" id="CHEBI:58048"/>
        <dbReference type="ChEBI" id="CHEBI:58359"/>
        <dbReference type="ChEBI" id="CHEBI:456215"/>
        <dbReference type="EC" id="6.3.5.4"/>
    </reaction>
</comment>
<evidence type="ECO:0000256" key="6">
    <source>
        <dbReference type="ARBA" id="ARBA00022962"/>
    </source>
</evidence>
<evidence type="ECO:0000256" key="5">
    <source>
        <dbReference type="ARBA" id="ARBA00022840"/>
    </source>
</evidence>
<dbReference type="CDD" id="cd00712">
    <property type="entry name" value="AsnB"/>
    <property type="match status" value="1"/>
</dbReference>
<dbReference type="Proteomes" id="UP000093737">
    <property type="component" value="Unassembled WGS sequence"/>
</dbReference>
<protein>
    <recommendedName>
        <fullName evidence="3">asparagine synthase (glutamine-hydrolyzing)</fullName>
        <ecNumber evidence="3">6.3.5.4</ecNumber>
    </recommendedName>
</protein>
<dbReference type="GO" id="GO:0006529">
    <property type="term" value="P:asparagine biosynthetic process"/>
    <property type="evidence" value="ECO:0007669"/>
    <property type="project" value="InterPro"/>
</dbReference>
<evidence type="ECO:0000256" key="4">
    <source>
        <dbReference type="ARBA" id="ARBA00022741"/>
    </source>
</evidence>
<dbReference type="PANTHER" id="PTHR43284:SF1">
    <property type="entry name" value="ASPARAGINE SYNTHETASE"/>
    <property type="match status" value="1"/>
</dbReference>
<evidence type="ECO:0000313" key="9">
    <source>
        <dbReference type="Proteomes" id="UP000093737"/>
    </source>
</evidence>
<reference evidence="8 9" key="1">
    <citation type="submission" date="2016-05" db="EMBL/GenBank/DDBJ databases">
        <authorList>
            <person name="Ramsay J.P."/>
        </authorList>
    </citation>
    <scope>NUCLEOTIDE SEQUENCE [LARGE SCALE GENOMIC DNA]</scope>
    <source>
        <strain evidence="8 9">NZP2042</strain>
    </source>
</reference>
<dbReference type="NCBIfam" id="NF033535">
    <property type="entry name" value="lass_lactam_cya"/>
    <property type="match status" value="1"/>
</dbReference>
<sequence length="654" mass="72928">MSGVAGILLRQGHAIAVRGHTIAGRELAPEDAATDIQQMLARMRHRGPDGNSWWLDGGIALGHAWLNTTDEAGPGPLTMAGGKLAITADCRLDNRDELMARLGVRDRSVADAVLLMRAYLRWGESCPVHLQGDFAFAIWDAERRLLFCVRDHFGVKPFYYHAADGRFAFASEIGPMLGLDGVDARISEHRISGFLAGLPDDPQSTPYSDIFSLPARHSLTVTAQHVMLRRYWQIEPSTRPLRSDAAEEFGHLFAQSVRNRMRGSQSTGAMLSGGLDSSSIACVAGLQNAAERKPRLPTFSLIFEKGSPMDERAFIDAVLDQQKTDPTLIPVGNYAPFAEFERVLEEQEGTFLAPGLTLTRSIYRTAGAKGVKVLLDGHGGDEVVSQGHGHLHELANGRRWLDLWREVRSASNTYGDSTLGLYFQFLTLYGPAWRIARLRQLANRALNRIRKPARIQRGRSWRDLINPDLARRTEIVDRFHRAGYMPPGVQASDALSHRWILLNGYVPHSFEVLDKAAANFGIEPRYPFWDKPLVEFCLALPGEEKLSHGFGRHVLRRAMEGILPPAVQWRRDKIDFTANLVNGMVRNHRDLLEQLLVSDAGRIAPYVNLPQVSAAYGRLMRQPDRAAPLDVQYVWRSASLSLWLRQVQHSGSPA</sequence>
<evidence type="ECO:0000256" key="1">
    <source>
        <dbReference type="ARBA" id="ARBA00005187"/>
    </source>
</evidence>